<evidence type="ECO:0000313" key="1">
    <source>
        <dbReference type="EMBL" id="TWP33977.1"/>
    </source>
</evidence>
<protein>
    <recommendedName>
        <fullName evidence="3">Toprim domain-containing protein</fullName>
    </recommendedName>
</protein>
<dbReference type="AlphaFoldDB" id="A0A563DUP1"/>
<sequence>MVVEGPIDALALSAAAATVDRAGRYAPVSALGAHPTRDQICAVLTQATGDLVIALDGDPAGRAATATWLQEAARSSRPCVVAELPDGVDPADWIARHGPTGLFAFDPVTRGRPGSFIRGHESTGPAALPDQPARAAYAPSII</sequence>
<dbReference type="OrthoDB" id="9763644at2"/>
<dbReference type="Gene3D" id="3.40.1360.10">
    <property type="match status" value="1"/>
</dbReference>
<name>A0A563DUP1_9MICO</name>
<proteinExistence type="predicted"/>
<dbReference type="RefSeq" id="WP_146319517.1">
    <property type="nucleotide sequence ID" value="NZ_VCQV01000033.1"/>
</dbReference>
<evidence type="ECO:0000313" key="2">
    <source>
        <dbReference type="Proteomes" id="UP000320244"/>
    </source>
</evidence>
<comment type="caution">
    <text evidence="1">The sequence shown here is derived from an EMBL/GenBank/DDBJ whole genome shotgun (WGS) entry which is preliminary data.</text>
</comment>
<dbReference type="Proteomes" id="UP000320244">
    <property type="component" value="Unassembled WGS sequence"/>
</dbReference>
<reference evidence="1 2" key="2">
    <citation type="submission" date="2019-08" db="EMBL/GenBank/DDBJ databases">
        <title>Jejuicoccus antrihumi gen. nov., sp. nov., a new member of the family Dermacoccaceae isolated from a cave.</title>
        <authorList>
            <person name="Schumann P."/>
            <person name="Kim I.S."/>
        </authorList>
    </citation>
    <scope>NUCLEOTIDE SEQUENCE [LARGE SCALE GENOMIC DNA]</scope>
    <source>
        <strain evidence="1 2">C5-26</strain>
    </source>
</reference>
<accession>A0A563DUP1</accession>
<evidence type="ECO:0008006" key="3">
    <source>
        <dbReference type="Google" id="ProtNLM"/>
    </source>
</evidence>
<gene>
    <name evidence="1" type="ORF">FGL98_19300</name>
</gene>
<keyword evidence="2" id="KW-1185">Reference proteome</keyword>
<dbReference type="EMBL" id="VCQV01000033">
    <property type="protein sequence ID" value="TWP33977.1"/>
    <property type="molecule type" value="Genomic_DNA"/>
</dbReference>
<organism evidence="1 2">
    <name type="scientific">Leekyejoonella antrihumi</name>
    <dbReference type="NCBI Taxonomy" id="1660198"/>
    <lineage>
        <taxon>Bacteria</taxon>
        <taxon>Bacillati</taxon>
        <taxon>Actinomycetota</taxon>
        <taxon>Actinomycetes</taxon>
        <taxon>Micrococcales</taxon>
        <taxon>Dermacoccaceae</taxon>
        <taxon>Leekyejoonella</taxon>
    </lineage>
</organism>
<dbReference type="Pfam" id="PF13155">
    <property type="entry name" value="Toprim_2"/>
    <property type="match status" value="1"/>
</dbReference>
<reference evidence="1 2" key="1">
    <citation type="submission" date="2019-05" db="EMBL/GenBank/DDBJ databases">
        <authorList>
            <person name="Lee S.D."/>
        </authorList>
    </citation>
    <scope>NUCLEOTIDE SEQUENCE [LARGE SCALE GENOMIC DNA]</scope>
    <source>
        <strain evidence="1 2">C5-26</strain>
    </source>
</reference>
<dbReference type="SUPFAM" id="SSF56731">
    <property type="entry name" value="DNA primase core"/>
    <property type="match status" value="1"/>
</dbReference>